<organism evidence="7 8">
    <name type="scientific">Neolewinella maritima</name>
    <dbReference type="NCBI Taxonomy" id="1383882"/>
    <lineage>
        <taxon>Bacteria</taxon>
        <taxon>Pseudomonadati</taxon>
        <taxon>Bacteroidota</taxon>
        <taxon>Saprospiria</taxon>
        <taxon>Saprospirales</taxon>
        <taxon>Lewinellaceae</taxon>
        <taxon>Neolewinella</taxon>
    </lineage>
</organism>
<evidence type="ECO:0000256" key="3">
    <source>
        <dbReference type="ARBA" id="ARBA00023082"/>
    </source>
</evidence>
<dbReference type="RefSeq" id="WP_238749371.1">
    <property type="nucleotide sequence ID" value="NZ_CAKLPZ010000001.1"/>
</dbReference>
<protein>
    <recommendedName>
        <fullName evidence="6">RNA polymerase sigma-70 region 2 domain-containing protein</fullName>
    </recommendedName>
</protein>
<dbReference type="NCBIfam" id="TIGR02937">
    <property type="entry name" value="sigma70-ECF"/>
    <property type="match status" value="1"/>
</dbReference>
<dbReference type="Proteomes" id="UP000837803">
    <property type="component" value="Unassembled WGS sequence"/>
</dbReference>
<dbReference type="Gene3D" id="1.10.1740.10">
    <property type="match status" value="1"/>
</dbReference>
<keyword evidence="3" id="KW-0731">Sigma factor</keyword>
<evidence type="ECO:0000259" key="6">
    <source>
        <dbReference type="Pfam" id="PF04542"/>
    </source>
</evidence>
<keyword evidence="2" id="KW-0805">Transcription regulation</keyword>
<feature type="domain" description="RNA polymerase sigma-70 region 2" evidence="6">
    <location>
        <begin position="32"/>
        <end position="98"/>
    </location>
</feature>
<dbReference type="PANTHER" id="PTHR43133">
    <property type="entry name" value="RNA POLYMERASE ECF-TYPE SIGMA FACTO"/>
    <property type="match status" value="1"/>
</dbReference>
<dbReference type="Gene3D" id="1.10.10.10">
    <property type="entry name" value="Winged helix-like DNA-binding domain superfamily/Winged helix DNA-binding domain"/>
    <property type="match status" value="1"/>
</dbReference>
<accession>A0ABM9AWZ1</accession>
<dbReference type="SUPFAM" id="SSF88659">
    <property type="entry name" value="Sigma3 and sigma4 domains of RNA polymerase sigma factors"/>
    <property type="match status" value="1"/>
</dbReference>
<dbReference type="InterPro" id="IPR036388">
    <property type="entry name" value="WH-like_DNA-bd_sf"/>
</dbReference>
<sequence length="289" mass="33403">MQNPLSTTYSEAENRTLVGAAVAGDRRALDALVSLHQPFIYNVAWKMVHDPHDAMDLTQETLLKVITKLAQFNGRSSFRTWLYRIVMNEFLMGKRRKGEEAFSSFADYGARLDAVPDAELTREEEIEQEELSREMQVRCMSGMLMCLTREQRLIYILGDSFGIDHKVGADIFGISPQNFRVRLHRTRKELYNYMNNKCGLVNRANPCRCPKKARTLKQMGALDEDNLLFSRGYRSKIATYVTANYAEAGEAFSEKYTELFRDHPAREEFDKRTAVSEIIDNDELMKYFE</sequence>
<dbReference type="PANTHER" id="PTHR43133:SF8">
    <property type="entry name" value="RNA POLYMERASE SIGMA FACTOR HI_1459-RELATED"/>
    <property type="match status" value="1"/>
</dbReference>
<comment type="caution">
    <text evidence="7">The sequence shown here is derived from an EMBL/GenBank/DDBJ whole genome shotgun (WGS) entry which is preliminary data.</text>
</comment>
<dbReference type="InterPro" id="IPR007627">
    <property type="entry name" value="RNA_pol_sigma70_r2"/>
</dbReference>
<evidence type="ECO:0000313" key="7">
    <source>
        <dbReference type="EMBL" id="CAH0999175.1"/>
    </source>
</evidence>
<dbReference type="InterPro" id="IPR039425">
    <property type="entry name" value="RNA_pol_sigma-70-like"/>
</dbReference>
<reference evidence="7" key="1">
    <citation type="submission" date="2021-12" db="EMBL/GenBank/DDBJ databases">
        <authorList>
            <person name="Rodrigo-Torres L."/>
            <person name="Arahal R. D."/>
            <person name="Lucena T."/>
        </authorList>
    </citation>
    <scope>NUCLEOTIDE SEQUENCE</scope>
    <source>
        <strain evidence="7">CECT 8419</strain>
    </source>
</reference>
<evidence type="ECO:0000313" key="8">
    <source>
        <dbReference type="Proteomes" id="UP000837803"/>
    </source>
</evidence>
<dbReference type="SUPFAM" id="SSF88946">
    <property type="entry name" value="Sigma2 domain of RNA polymerase sigma factors"/>
    <property type="match status" value="1"/>
</dbReference>
<proteinExistence type="inferred from homology"/>
<evidence type="ECO:0000256" key="5">
    <source>
        <dbReference type="ARBA" id="ARBA00023163"/>
    </source>
</evidence>
<keyword evidence="5" id="KW-0804">Transcription</keyword>
<keyword evidence="4" id="KW-0238">DNA-binding</keyword>
<evidence type="ECO:0000256" key="4">
    <source>
        <dbReference type="ARBA" id="ARBA00023125"/>
    </source>
</evidence>
<evidence type="ECO:0000256" key="1">
    <source>
        <dbReference type="ARBA" id="ARBA00010641"/>
    </source>
</evidence>
<dbReference type="Pfam" id="PF04542">
    <property type="entry name" value="Sigma70_r2"/>
    <property type="match status" value="1"/>
</dbReference>
<keyword evidence="8" id="KW-1185">Reference proteome</keyword>
<dbReference type="InterPro" id="IPR014284">
    <property type="entry name" value="RNA_pol_sigma-70_dom"/>
</dbReference>
<dbReference type="InterPro" id="IPR013325">
    <property type="entry name" value="RNA_pol_sigma_r2"/>
</dbReference>
<name>A0ABM9AWZ1_9BACT</name>
<evidence type="ECO:0000256" key="2">
    <source>
        <dbReference type="ARBA" id="ARBA00023015"/>
    </source>
</evidence>
<dbReference type="EMBL" id="CAKLPZ010000001">
    <property type="protein sequence ID" value="CAH0999175.1"/>
    <property type="molecule type" value="Genomic_DNA"/>
</dbReference>
<dbReference type="InterPro" id="IPR013324">
    <property type="entry name" value="RNA_pol_sigma_r3/r4-like"/>
</dbReference>
<gene>
    <name evidence="7" type="ORF">LEM8419_00472</name>
</gene>
<comment type="similarity">
    <text evidence="1">Belongs to the sigma-70 factor family. ECF subfamily.</text>
</comment>